<dbReference type="GeneID" id="96261832"/>
<sequence length="162" mass="17406">MALDQSFVGRTYPPSRPYEVGREKIREFAEAIGDDNPAYRDAEAAKALGHPDVIAPPTFVFSVSYQEAESVVRDPKLGLDYARVVHRDQQFAYHRPVRAGDVLSVTSTIESIKSLAGNEVLDIRGEVQDAEGQPVVTVHTKLVARAVEAGGTGGAGEAAEGE</sequence>
<evidence type="ECO:0000313" key="4">
    <source>
        <dbReference type="Proteomes" id="UP000721954"/>
    </source>
</evidence>
<dbReference type="CDD" id="cd03441">
    <property type="entry name" value="R_hydratase_like"/>
    <property type="match status" value="1"/>
</dbReference>
<dbReference type="InterPro" id="IPR050965">
    <property type="entry name" value="UPF0336/Enoyl-CoA_hydratase"/>
</dbReference>
<dbReference type="Gene3D" id="3.10.129.10">
    <property type="entry name" value="Hotdog Thioesterase"/>
    <property type="match status" value="1"/>
</dbReference>
<gene>
    <name evidence="3" type="ORF">JW613_24760</name>
</gene>
<accession>A0ABS3Y1K5</accession>
<protein>
    <recommendedName>
        <fullName evidence="1">UPF0336 protein JW613_24760</fullName>
    </recommendedName>
</protein>
<evidence type="ECO:0000256" key="1">
    <source>
        <dbReference type="HAMAP-Rule" id="MF_00799"/>
    </source>
</evidence>
<proteinExistence type="inferred from homology"/>
<keyword evidence="4" id="KW-1185">Reference proteome</keyword>
<evidence type="ECO:0000313" key="3">
    <source>
        <dbReference type="EMBL" id="MBO8201481.1"/>
    </source>
</evidence>
<dbReference type="InterPro" id="IPR016709">
    <property type="entry name" value="HadA-like"/>
</dbReference>
<dbReference type="InterPro" id="IPR039569">
    <property type="entry name" value="FAS1-like_DH_region"/>
</dbReference>
<dbReference type="PANTHER" id="PTHR43437:SF3">
    <property type="entry name" value="HYDROXYACYL-THIOESTER DEHYDRATASE TYPE 2, MITOCHONDRIAL"/>
    <property type="match status" value="1"/>
</dbReference>
<dbReference type="SUPFAM" id="SSF54637">
    <property type="entry name" value="Thioesterase/thiol ester dehydrase-isomerase"/>
    <property type="match status" value="1"/>
</dbReference>
<organism evidence="3 4">
    <name type="scientific">Streptomyces smyrnaeus</name>
    <dbReference type="NCBI Taxonomy" id="1387713"/>
    <lineage>
        <taxon>Bacteria</taxon>
        <taxon>Bacillati</taxon>
        <taxon>Actinomycetota</taxon>
        <taxon>Actinomycetes</taxon>
        <taxon>Kitasatosporales</taxon>
        <taxon>Streptomycetaceae</taxon>
        <taxon>Streptomyces</taxon>
    </lineage>
</organism>
<dbReference type="PANTHER" id="PTHR43437">
    <property type="entry name" value="HYDROXYACYL-THIOESTER DEHYDRATASE TYPE 2, MITOCHONDRIAL-RELATED"/>
    <property type="match status" value="1"/>
</dbReference>
<reference evidence="3 4" key="1">
    <citation type="submission" date="2021-02" db="EMBL/GenBank/DDBJ databases">
        <title>Streptomyces spirodelae sp. nov., isolated from duckweed.</title>
        <authorList>
            <person name="Saimee Y."/>
            <person name="Duangmal K."/>
        </authorList>
    </citation>
    <scope>NUCLEOTIDE SEQUENCE [LARGE SCALE GENOMIC DNA]</scope>
    <source>
        <strain evidence="3 4">DSM 42105</strain>
    </source>
</reference>
<dbReference type="RefSeq" id="WP_209213135.1">
    <property type="nucleotide sequence ID" value="NZ_JAFFZM010000016.1"/>
</dbReference>
<dbReference type="PIRSF" id="PIRSF018072">
    <property type="entry name" value="UCP018072"/>
    <property type="match status" value="1"/>
</dbReference>
<dbReference type="Pfam" id="PF13452">
    <property type="entry name" value="FAS1_DH_region"/>
    <property type="match status" value="1"/>
</dbReference>
<dbReference type="InterPro" id="IPR029069">
    <property type="entry name" value="HotDog_dom_sf"/>
</dbReference>
<name>A0ABS3Y1K5_9ACTN</name>
<evidence type="ECO:0000259" key="2">
    <source>
        <dbReference type="Pfam" id="PF13452"/>
    </source>
</evidence>
<dbReference type="EMBL" id="JAFFZM010000016">
    <property type="protein sequence ID" value="MBO8201481.1"/>
    <property type="molecule type" value="Genomic_DNA"/>
</dbReference>
<comment type="similarity">
    <text evidence="1">Belongs to the UPF0336 family.</text>
</comment>
<dbReference type="HAMAP" id="MF_00799">
    <property type="entry name" value="UPF0336"/>
    <property type="match status" value="1"/>
</dbReference>
<dbReference type="Proteomes" id="UP000721954">
    <property type="component" value="Unassembled WGS sequence"/>
</dbReference>
<comment type="caution">
    <text evidence="3">The sequence shown here is derived from an EMBL/GenBank/DDBJ whole genome shotgun (WGS) entry which is preliminary data.</text>
</comment>
<feature type="domain" description="FAS1-like dehydratase" evidence="2">
    <location>
        <begin position="6"/>
        <end position="137"/>
    </location>
</feature>